<sequence length="105" mass="11267">MAAASISRTSLFIRNFCKTTKTINTVSHSFSLPTATSSSNFLFQQARISTPRRLRREALFLNTLHPIHSATAAACLVSKLPTEVSTSTDGASDGLAVNYLSTTST</sequence>
<name>A0A4Y7J296_PAPSO</name>
<dbReference type="Gramene" id="RZC55274">
    <property type="protein sequence ID" value="RZC55274"/>
    <property type="gene ID" value="C5167_014129"/>
</dbReference>
<keyword evidence="2" id="KW-1185">Reference proteome</keyword>
<dbReference type="AlphaFoldDB" id="A0A4Y7J296"/>
<organism evidence="1 2">
    <name type="scientific">Papaver somniferum</name>
    <name type="common">Opium poppy</name>
    <dbReference type="NCBI Taxonomy" id="3469"/>
    <lineage>
        <taxon>Eukaryota</taxon>
        <taxon>Viridiplantae</taxon>
        <taxon>Streptophyta</taxon>
        <taxon>Embryophyta</taxon>
        <taxon>Tracheophyta</taxon>
        <taxon>Spermatophyta</taxon>
        <taxon>Magnoliopsida</taxon>
        <taxon>Ranunculales</taxon>
        <taxon>Papaveraceae</taxon>
        <taxon>Papaveroideae</taxon>
        <taxon>Papaver</taxon>
    </lineage>
</organism>
<evidence type="ECO:0000313" key="2">
    <source>
        <dbReference type="Proteomes" id="UP000316621"/>
    </source>
</evidence>
<reference evidence="1 2" key="1">
    <citation type="journal article" date="2018" name="Science">
        <title>The opium poppy genome and morphinan production.</title>
        <authorList>
            <person name="Guo L."/>
            <person name="Winzer T."/>
            <person name="Yang X."/>
            <person name="Li Y."/>
            <person name="Ning Z."/>
            <person name="He Z."/>
            <person name="Teodor R."/>
            <person name="Lu Y."/>
            <person name="Bowser T.A."/>
            <person name="Graham I.A."/>
            <person name="Ye K."/>
        </authorList>
    </citation>
    <scope>NUCLEOTIDE SEQUENCE [LARGE SCALE GENOMIC DNA]</scope>
    <source>
        <strain evidence="2">cv. HN1</strain>
        <tissue evidence="1">Leaves</tissue>
    </source>
</reference>
<protein>
    <submittedName>
        <fullName evidence="1">Uncharacterized protein</fullName>
    </submittedName>
</protein>
<dbReference type="Proteomes" id="UP000316621">
    <property type="component" value="Chromosome 3"/>
</dbReference>
<dbReference type="OrthoDB" id="1928532at2759"/>
<evidence type="ECO:0000313" key="1">
    <source>
        <dbReference type="EMBL" id="RZC55274.1"/>
    </source>
</evidence>
<proteinExistence type="predicted"/>
<gene>
    <name evidence="1" type="ORF">C5167_014129</name>
</gene>
<dbReference type="OMA" id="MANWASA"/>
<dbReference type="EMBL" id="CM010717">
    <property type="protein sequence ID" value="RZC55274.1"/>
    <property type="molecule type" value="Genomic_DNA"/>
</dbReference>
<accession>A0A4Y7J296</accession>